<sequence length="329" mass="35000">MDTLLGFRGDNHTVWETDGKIHVQILGTLKVRTGDVVLEAGEVGGPKARQILEILLLQLGTPVSKSRLIDMLWEGSAPLAAVSTLESYVSVLRRCLQPGQGKNGVLRTTTGGYMLDPEMVDLDLSRFDSLILRAEGSEPKIALPLLRQALALATEPLLGSELLPGWADAERCVHAARVASAGILAAQLALELGMNLEAIRLSQEVLDRDNLNEAAWTCLVLGLEAGGNPLQGLQALDDCRRVMDRELGCSPGPVLQQAQERLLRLTSAADDDFGHVIGALLSIQEVVAGHGNSAWQHAGNAGKVLGFSPQEAGSVIFGYLQRALGAASV</sequence>
<evidence type="ECO:0000256" key="1">
    <source>
        <dbReference type="ARBA" id="ARBA00005820"/>
    </source>
</evidence>
<dbReference type="GO" id="GO:0003677">
    <property type="term" value="F:DNA binding"/>
    <property type="evidence" value="ECO:0007669"/>
    <property type="project" value="UniProtKB-KW"/>
</dbReference>
<evidence type="ECO:0000256" key="4">
    <source>
        <dbReference type="ARBA" id="ARBA00023163"/>
    </source>
</evidence>
<dbReference type="Pfam" id="PF03704">
    <property type="entry name" value="BTAD"/>
    <property type="match status" value="1"/>
</dbReference>
<dbReference type="InterPro" id="IPR016032">
    <property type="entry name" value="Sig_transdc_resp-reg_C-effctor"/>
</dbReference>
<dbReference type="InterPro" id="IPR001867">
    <property type="entry name" value="OmpR/PhoB-type_DNA-bd"/>
</dbReference>
<dbReference type="Pfam" id="PF00486">
    <property type="entry name" value="Trans_reg_C"/>
    <property type="match status" value="1"/>
</dbReference>
<dbReference type="InterPro" id="IPR005158">
    <property type="entry name" value="BTAD"/>
</dbReference>
<gene>
    <name evidence="7" type="ORF">J2S64_000116</name>
</gene>
<dbReference type="InterPro" id="IPR036388">
    <property type="entry name" value="WH-like_DNA-bd_sf"/>
</dbReference>
<evidence type="ECO:0000313" key="7">
    <source>
        <dbReference type="EMBL" id="MDR7356425.1"/>
    </source>
</evidence>
<proteinExistence type="inferred from homology"/>
<dbReference type="InterPro" id="IPR051677">
    <property type="entry name" value="AfsR-DnrI-RedD_regulator"/>
</dbReference>
<protein>
    <submittedName>
        <fullName evidence="7">DNA-binding SARP family transcriptional activator</fullName>
    </submittedName>
</protein>
<evidence type="ECO:0000256" key="5">
    <source>
        <dbReference type="PROSITE-ProRule" id="PRU01091"/>
    </source>
</evidence>
<organism evidence="7 8">
    <name type="scientific">Paeniglutamicibacter sulfureus</name>
    <dbReference type="NCBI Taxonomy" id="43666"/>
    <lineage>
        <taxon>Bacteria</taxon>
        <taxon>Bacillati</taxon>
        <taxon>Actinomycetota</taxon>
        <taxon>Actinomycetes</taxon>
        <taxon>Micrococcales</taxon>
        <taxon>Micrococcaceae</taxon>
        <taxon>Paeniglutamicibacter</taxon>
    </lineage>
</organism>
<dbReference type="PROSITE" id="PS51755">
    <property type="entry name" value="OMPR_PHOB"/>
    <property type="match status" value="1"/>
</dbReference>
<dbReference type="Gene3D" id="1.25.40.10">
    <property type="entry name" value="Tetratricopeptide repeat domain"/>
    <property type="match status" value="1"/>
</dbReference>
<keyword evidence="2" id="KW-0805">Transcription regulation</keyword>
<dbReference type="SMART" id="SM00862">
    <property type="entry name" value="Trans_reg_C"/>
    <property type="match status" value="1"/>
</dbReference>
<dbReference type="SMART" id="SM01043">
    <property type="entry name" value="BTAD"/>
    <property type="match status" value="1"/>
</dbReference>
<comment type="caution">
    <text evidence="7">The sequence shown here is derived from an EMBL/GenBank/DDBJ whole genome shotgun (WGS) entry which is preliminary data.</text>
</comment>
<dbReference type="EMBL" id="JAVDYI010000001">
    <property type="protein sequence ID" value="MDR7356425.1"/>
    <property type="molecule type" value="Genomic_DNA"/>
</dbReference>
<evidence type="ECO:0000313" key="8">
    <source>
        <dbReference type="Proteomes" id="UP001183817"/>
    </source>
</evidence>
<feature type="domain" description="OmpR/PhoB-type" evidence="6">
    <location>
        <begin position="12"/>
        <end position="117"/>
    </location>
</feature>
<dbReference type="Gene3D" id="1.10.10.10">
    <property type="entry name" value="Winged helix-like DNA-binding domain superfamily/Winged helix DNA-binding domain"/>
    <property type="match status" value="1"/>
</dbReference>
<evidence type="ECO:0000259" key="6">
    <source>
        <dbReference type="PROSITE" id="PS51755"/>
    </source>
</evidence>
<comment type="similarity">
    <text evidence="1">Belongs to the AfsR/DnrI/RedD regulatory family.</text>
</comment>
<evidence type="ECO:0000256" key="3">
    <source>
        <dbReference type="ARBA" id="ARBA00023125"/>
    </source>
</evidence>
<feature type="DNA-binding region" description="OmpR/PhoB-type" evidence="5">
    <location>
        <begin position="12"/>
        <end position="117"/>
    </location>
</feature>
<accession>A0ABU2BCT9</accession>
<dbReference type="SUPFAM" id="SSF48452">
    <property type="entry name" value="TPR-like"/>
    <property type="match status" value="1"/>
</dbReference>
<dbReference type="Proteomes" id="UP001183817">
    <property type="component" value="Unassembled WGS sequence"/>
</dbReference>
<dbReference type="InterPro" id="IPR011990">
    <property type="entry name" value="TPR-like_helical_dom_sf"/>
</dbReference>
<dbReference type="SUPFAM" id="SSF46894">
    <property type="entry name" value="C-terminal effector domain of the bipartite response regulators"/>
    <property type="match status" value="1"/>
</dbReference>
<keyword evidence="3 5" id="KW-0238">DNA-binding</keyword>
<evidence type="ECO:0000256" key="2">
    <source>
        <dbReference type="ARBA" id="ARBA00023015"/>
    </source>
</evidence>
<reference evidence="7 8" key="1">
    <citation type="submission" date="2023-07" db="EMBL/GenBank/DDBJ databases">
        <title>Sequencing the genomes of 1000 actinobacteria strains.</title>
        <authorList>
            <person name="Klenk H.-P."/>
        </authorList>
    </citation>
    <scope>NUCLEOTIDE SEQUENCE [LARGE SCALE GENOMIC DNA]</scope>
    <source>
        <strain evidence="7 8">DSM 20167</strain>
    </source>
</reference>
<dbReference type="RefSeq" id="WP_264269679.1">
    <property type="nucleotide sequence ID" value="NZ_BAAAWO010000001.1"/>
</dbReference>
<dbReference type="PANTHER" id="PTHR35807">
    <property type="entry name" value="TRANSCRIPTIONAL REGULATOR REDD-RELATED"/>
    <property type="match status" value="1"/>
</dbReference>
<keyword evidence="8" id="KW-1185">Reference proteome</keyword>
<name>A0ABU2BCT9_9MICC</name>
<keyword evidence="4" id="KW-0804">Transcription</keyword>
<dbReference type="PANTHER" id="PTHR35807:SF1">
    <property type="entry name" value="TRANSCRIPTIONAL REGULATOR REDD"/>
    <property type="match status" value="1"/>
</dbReference>